<evidence type="ECO:0000313" key="12">
    <source>
        <dbReference type="Proteomes" id="UP000248326"/>
    </source>
</evidence>
<dbReference type="PANTHER" id="PTHR43297:SF14">
    <property type="entry name" value="ATPASE AAA-TYPE CORE DOMAIN-CONTAINING PROTEIN"/>
    <property type="match status" value="1"/>
</dbReference>
<evidence type="ECO:0000256" key="9">
    <source>
        <dbReference type="ARBA" id="ARBA00023136"/>
    </source>
</evidence>
<dbReference type="NCBIfam" id="TIGR01727">
    <property type="entry name" value="oligo_HPY"/>
    <property type="match status" value="1"/>
</dbReference>
<dbReference type="Pfam" id="PF08352">
    <property type="entry name" value="oligo_HPY"/>
    <property type="match status" value="1"/>
</dbReference>
<dbReference type="SUPFAM" id="SSF52540">
    <property type="entry name" value="P-loop containing nucleoside triphosphate hydrolases"/>
    <property type="match status" value="1"/>
</dbReference>
<dbReference type="GO" id="GO:0016887">
    <property type="term" value="F:ATP hydrolysis activity"/>
    <property type="evidence" value="ECO:0007669"/>
    <property type="project" value="InterPro"/>
</dbReference>
<organism evidence="11 12">
    <name type="scientific">Deinococcus yavapaiensis KR-236</name>
    <dbReference type="NCBI Taxonomy" id="694435"/>
    <lineage>
        <taxon>Bacteria</taxon>
        <taxon>Thermotogati</taxon>
        <taxon>Deinococcota</taxon>
        <taxon>Deinococci</taxon>
        <taxon>Deinococcales</taxon>
        <taxon>Deinococcaceae</taxon>
        <taxon>Deinococcus</taxon>
    </lineage>
</organism>
<dbReference type="GO" id="GO:0005886">
    <property type="term" value="C:plasma membrane"/>
    <property type="evidence" value="ECO:0007669"/>
    <property type="project" value="UniProtKB-SubCell"/>
</dbReference>
<comment type="subcellular location">
    <subcellularLocation>
        <location evidence="1">Cell membrane</location>
        <topology evidence="1">Peripheral membrane protein</topology>
    </subcellularLocation>
</comment>
<dbReference type="EMBL" id="QJSX01000007">
    <property type="protein sequence ID" value="PYE53865.1"/>
    <property type="molecule type" value="Genomic_DNA"/>
</dbReference>
<dbReference type="Pfam" id="PF00005">
    <property type="entry name" value="ABC_tran"/>
    <property type="match status" value="1"/>
</dbReference>
<feature type="domain" description="ABC transporter" evidence="10">
    <location>
        <begin position="10"/>
        <end position="260"/>
    </location>
</feature>
<dbReference type="InterPro" id="IPR017871">
    <property type="entry name" value="ABC_transporter-like_CS"/>
</dbReference>
<evidence type="ECO:0000256" key="7">
    <source>
        <dbReference type="ARBA" id="ARBA00022840"/>
    </source>
</evidence>
<dbReference type="Gene3D" id="3.40.50.300">
    <property type="entry name" value="P-loop containing nucleotide triphosphate hydrolases"/>
    <property type="match status" value="1"/>
</dbReference>
<dbReference type="GO" id="GO:0015833">
    <property type="term" value="P:peptide transport"/>
    <property type="evidence" value="ECO:0007669"/>
    <property type="project" value="InterPro"/>
</dbReference>
<dbReference type="InterPro" id="IPR003439">
    <property type="entry name" value="ABC_transporter-like_ATP-bd"/>
</dbReference>
<sequence>MTASSSVLTVRDLNVTYRGARGPVHAVSDASFDLHVDECIALIGESGSGKSTLGQSLARLLPVKTTAITGQVTYHGRRGPENVLTFTAPDLRAFRWRECAYVTQSAISAFNPLLRISEHFEETARAHGAFGRGSRTAAFELLESVRLEPTRVWNAYPHELSGGMRQRVLLALALLLEPKILILDEPTTALDVLTQRAIIDVLTSVRRRKKLGIIFISHDLGVASELADRLFTMYAGRIVETGTTEQVLRRTAHPYTASLLRAIPSLETQRDVTSIPGSPPNLVTLPTGCPFHPRCVHARPQCTRGHAPPLDLVDAGHGSACHFAGNVQAQTVRERKQHV</sequence>
<evidence type="ECO:0000256" key="4">
    <source>
        <dbReference type="ARBA" id="ARBA00022475"/>
    </source>
</evidence>
<dbReference type="InterPro" id="IPR013563">
    <property type="entry name" value="Oligopep_ABC_C"/>
</dbReference>
<evidence type="ECO:0000313" key="11">
    <source>
        <dbReference type="EMBL" id="PYE53865.1"/>
    </source>
</evidence>
<keyword evidence="6" id="KW-0547">Nucleotide-binding</keyword>
<name>A0A318S5M8_9DEIO</name>
<dbReference type="FunFam" id="3.40.50.300:FF:000016">
    <property type="entry name" value="Oligopeptide ABC transporter ATP-binding component"/>
    <property type="match status" value="1"/>
</dbReference>
<keyword evidence="12" id="KW-1185">Reference proteome</keyword>
<dbReference type="RefSeq" id="WP_110886771.1">
    <property type="nucleotide sequence ID" value="NZ_QJSX01000007.1"/>
</dbReference>
<dbReference type="AlphaFoldDB" id="A0A318S5M8"/>
<dbReference type="InterPro" id="IPR003593">
    <property type="entry name" value="AAA+_ATPase"/>
</dbReference>
<keyword evidence="8" id="KW-1278">Translocase</keyword>
<dbReference type="PANTHER" id="PTHR43297">
    <property type="entry name" value="OLIGOPEPTIDE TRANSPORT ATP-BINDING PROTEIN APPD"/>
    <property type="match status" value="1"/>
</dbReference>
<dbReference type="CDD" id="cd03257">
    <property type="entry name" value="ABC_NikE_OppD_transporters"/>
    <property type="match status" value="1"/>
</dbReference>
<dbReference type="PROSITE" id="PS00211">
    <property type="entry name" value="ABC_TRANSPORTER_1"/>
    <property type="match status" value="1"/>
</dbReference>
<dbReference type="InterPro" id="IPR027417">
    <property type="entry name" value="P-loop_NTPase"/>
</dbReference>
<dbReference type="PROSITE" id="PS50893">
    <property type="entry name" value="ABC_TRANSPORTER_2"/>
    <property type="match status" value="1"/>
</dbReference>
<evidence type="ECO:0000256" key="6">
    <source>
        <dbReference type="ARBA" id="ARBA00022741"/>
    </source>
</evidence>
<dbReference type="Proteomes" id="UP000248326">
    <property type="component" value="Unassembled WGS sequence"/>
</dbReference>
<accession>A0A318S5M8</accession>
<keyword evidence="4" id="KW-1003">Cell membrane</keyword>
<protein>
    <submittedName>
        <fullName evidence="11">Peptide/nickel transport system ATP-binding protein</fullName>
    </submittedName>
</protein>
<reference evidence="11 12" key="1">
    <citation type="submission" date="2018-06" db="EMBL/GenBank/DDBJ databases">
        <title>Genomic Encyclopedia of Type Strains, Phase IV (KMG-IV): sequencing the most valuable type-strain genomes for metagenomic binning, comparative biology and taxonomic classification.</title>
        <authorList>
            <person name="Goeker M."/>
        </authorList>
    </citation>
    <scope>NUCLEOTIDE SEQUENCE [LARGE SCALE GENOMIC DNA]</scope>
    <source>
        <strain evidence="11 12">DSM 18048</strain>
    </source>
</reference>
<comment type="similarity">
    <text evidence="2">Belongs to the ABC transporter superfamily.</text>
</comment>
<evidence type="ECO:0000256" key="2">
    <source>
        <dbReference type="ARBA" id="ARBA00005417"/>
    </source>
</evidence>
<dbReference type="GO" id="GO:0005524">
    <property type="term" value="F:ATP binding"/>
    <property type="evidence" value="ECO:0007669"/>
    <property type="project" value="UniProtKB-KW"/>
</dbReference>
<keyword evidence="5" id="KW-0997">Cell inner membrane</keyword>
<evidence type="ECO:0000256" key="5">
    <source>
        <dbReference type="ARBA" id="ARBA00022519"/>
    </source>
</evidence>
<evidence type="ECO:0000256" key="1">
    <source>
        <dbReference type="ARBA" id="ARBA00004202"/>
    </source>
</evidence>
<keyword evidence="3" id="KW-0813">Transport</keyword>
<proteinExistence type="inferred from homology"/>
<comment type="caution">
    <text evidence="11">The sequence shown here is derived from an EMBL/GenBank/DDBJ whole genome shotgun (WGS) entry which is preliminary data.</text>
</comment>
<evidence type="ECO:0000256" key="8">
    <source>
        <dbReference type="ARBA" id="ARBA00022967"/>
    </source>
</evidence>
<dbReference type="SMART" id="SM00382">
    <property type="entry name" value="AAA"/>
    <property type="match status" value="1"/>
</dbReference>
<keyword evidence="7 11" id="KW-0067">ATP-binding</keyword>
<gene>
    <name evidence="11" type="ORF">DES52_107123</name>
</gene>
<evidence type="ECO:0000259" key="10">
    <source>
        <dbReference type="PROSITE" id="PS50893"/>
    </source>
</evidence>
<keyword evidence="9" id="KW-0472">Membrane</keyword>
<dbReference type="OrthoDB" id="9802264at2"/>
<dbReference type="InterPro" id="IPR050388">
    <property type="entry name" value="ABC_Ni/Peptide_Import"/>
</dbReference>
<evidence type="ECO:0000256" key="3">
    <source>
        <dbReference type="ARBA" id="ARBA00022448"/>
    </source>
</evidence>